<feature type="signal peptide" evidence="5">
    <location>
        <begin position="1"/>
        <end position="25"/>
    </location>
</feature>
<evidence type="ECO:0000256" key="3">
    <source>
        <dbReference type="ARBA" id="ARBA00022821"/>
    </source>
</evidence>
<dbReference type="PRINTS" id="PR00837">
    <property type="entry name" value="V5TPXLIKE"/>
</dbReference>
<gene>
    <name evidence="7" type="ORF">AYBTSS11_LOCUS7371</name>
</gene>
<evidence type="ECO:0000259" key="6">
    <source>
        <dbReference type="SMART" id="SM00198"/>
    </source>
</evidence>
<evidence type="ECO:0000256" key="2">
    <source>
        <dbReference type="ARBA" id="ARBA00022729"/>
    </source>
</evidence>
<reference evidence="7" key="1">
    <citation type="submission" date="2023-10" db="EMBL/GenBank/DDBJ databases">
        <authorList>
            <person name="Domelevo Entfellner J.-B."/>
        </authorList>
    </citation>
    <scope>NUCLEOTIDE SEQUENCE</scope>
</reference>
<dbReference type="PROSITE" id="PS01009">
    <property type="entry name" value="CRISP_1"/>
    <property type="match status" value="1"/>
</dbReference>
<dbReference type="PROSITE" id="PS01010">
    <property type="entry name" value="CRISP_2"/>
    <property type="match status" value="1"/>
</dbReference>
<dbReference type="Proteomes" id="UP001189624">
    <property type="component" value="Chromosome 3"/>
</dbReference>
<sequence length="164" mass="18255">MESHKVSFYVLCLLVLATRSYVGHAQCSVADVLKGHNDARADLEVDVPLPHLDWNDTLADYAQNYANQRKSDCQLEHSHGPYGENLAVSTGDINCALAVRLWVDEKRFYDYSTNSCDGVCGHYTQVVWRNTLRVGCAKVACDDGGTFIGCNYDPPGNYIGERPY</sequence>
<dbReference type="Gramene" id="rna-AYBTSS11_LOCUS7371">
    <property type="protein sequence ID" value="CAJ1936224.1"/>
    <property type="gene ID" value="gene-AYBTSS11_LOCUS7371"/>
</dbReference>
<dbReference type="EMBL" id="OY731400">
    <property type="protein sequence ID" value="CAJ1936224.1"/>
    <property type="molecule type" value="Genomic_DNA"/>
</dbReference>
<dbReference type="GO" id="GO:0005576">
    <property type="term" value="C:extracellular region"/>
    <property type="evidence" value="ECO:0007669"/>
    <property type="project" value="InterPro"/>
</dbReference>
<proteinExistence type="inferred from homology"/>
<evidence type="ECO:0000256" key="5">
    <source>
        <dbReference type="SAM" id="SignalP"/>
    </source>
</evidence>
<dbReference type="Gene3D" id="3.40.33.10">
    <property type="entry name" value="CAP"/>
    <property type="match status" value="1"/>
</dbReference>
<organism evidence="7 8">
    <name type="scientific">Sphenostylis stenocarpa</name>
    <dbReference type="NCBI Taxonomy" id="92480"/>
    <lineage>
        <taxon>Eukaryota</taxon>
        <taxon>Viridiplantae</taxon>
        <taxon>Streptophyta</taxon>
        <taxon>Embryophyta</taxon>
        <taxon>Tracheophyta</taxon>
        <taxon>Spermatophyta</taxon>
        <taxon>Magnoliopsida</taxon>
        <taxon>eudicotyledons</taxon>
        <taxon>Gunneridae</taxon>
        <taxon>Pentapetalae</taxon>
        <taxon>rosids</taxon>
        <taxon>fabids</taxon>
        <taxon>Fabales</taxon>
        <taxon>Fabaceae</taxon>
        <taxon>Papilionoideae</taxon>
        <taxon>50 kb inversion clade</taxon>
        <taxon>NPAAA clade</taxon>
        <taxon>indigoferoid/millettioid clade</taxon>
        <taxon>Phaseoleae</taxon>
        <taxon>Sphenostylis</taxon>
    </lineage>
</organism>
<keyword evidence="2 5" id="KW-0732">Signal</keyword>
<keyword evidence="8" id="KW-1185">Reference proteome</keyword>
<keyword evidence="4" id="KW-1015">Disulfide bond</keyword>
<protein>
    <recommendedName>
        <fullName evidence="6">SCP domain-containing protein</fullName>
    </recommendedName>
</protein>
<dbReference type="PANTHER" id="PTHR10334">
    <property type="entry name" value="CYSTEINE-RICH SECRETORY PROTEIN-RELATED"/>
    <property type="match status" value="1"/>
</dbReference>
<dbReference type="Pfam" id="PF00188">
    <property type="entry name" value="CAP"/>
    <property type="match status" value="1"/>
</dbReference>
<evidence type="ECO:0000313" key="8">
    <source>
        <dbReference type="Proteomes" id="UP001189624"/>
    </source>
</evidence>
<dbReference type="InterPro" id="IPR035940">
    <property type="entry name" value="CAP_sf"/>
</dbReference>
<feature type="domain" description="SCP" evidence="6">
    <location>
        <begin position="27"/>
        <end position="160"/>
    </location>
</feature>
<keyword evidence="3" id="KW-0611">Plant defense</keyword>
<feature type="chain" id="PRO_5041645311" description="SCP domain-containing protein" evidence="5">
    <location>
        <begin position="26"/>
        <end position="164"/>
    </location>
</feature>
<dbReference type="SMART" id="SM00198">
    <property type="entry name" value="SCP"/>
    <property type="match status" value="1"/>
</dbReference>
<accession>A0AA86RZ27</accession>
<evidence type="ECO:0000313" key="7">
    <source>
        <dbReference type="EMBL" id="CAJ1936224.1"/>
    </source>
</evidence>
<dbReference type="CDD" id="cd05381">
    <property type="entry name" value="CAP_PR-1"/>
    <property type="match status" value="1"/>
</dbReference>
<evidence type="ECO:0000256" key="1">
    <source>
        <dbReference type="ARBA" id="ARBA00009923"/>
    </source>
</evidence>
<dbReference type="FunFam" id="3.40.33.10:FF:000006">
    <property type="entry name" value="Putative pathogenesis-related protein 1"/>
    <property type="match status" value="1"/>
</dbReference>
<dbReference type="InterPro" id="IPR018244">
    <property type="entry name" value="Allrgn_V5/Tpx1_CS"/>
</dbReference>
<dbReference type="SUPFAM" id="SSF55797">
    <property type="entry name" value="PR-1-like"/>
    <property type="match status" value="1"/>
</dbReference>
<dbReference type="InterPro" id="IPR001283">
    <property type="entry name" value="CRISP-related"/>
</dbReference>
<dbReference type="InterPro" id="IPR014044">
    <property type="entry name" value="CAP_dom"/>
</dbReference>
<dbReference type="GO" id="GO:0098542">
    <property type="term" value="P:defense response to other organism"/>
    <property type="evidence" value="ECO:0007669"/>
    <property type="project" value="UniProtKB-ARBA"/>
</dbReference>
<dbReference type="AlphaFoldDB" id="A0AA86RZ27"/>
<evidence type="ECO:0000256" key="4">
    <source>
        <dbReference type="ARBA" id="ARBA00023157"/>
    </source>
</evidence>
<comment type="similarity">
    <text evidence="1">Belongs to the CRISP family.</text>
</comment>
<name>A0AA86RZ27_9FABA</name>